<evidence type="ECO:0000313" key="1">
    <source>
        <dbReference type="EMBL" id="MVQ33886.1"/>
    </source>
</evidence>
<protein>
    <recommendedName>
        <fullName evidence="3">C1q domain-containing protein</fullName>
    </recommendedName>
</protein>
<comment type="caution">
    <text evidence="1">The sequence shown here is derived from an EMBL/GenBank/DDBJ whole genome shotgun (WGS) entry which is preliminary data.</text>
</comment>
<reference evidence="1 2" key="1">
    <citation type="submission" date="2019-12" db="EMBL/GenBank/DDBJ databases">
        <authorList>
            <person name="Huq M.A."/>
        </authorList>
    </citation>
    <scope>NUCLEOTIDE SEQUENCE [LARGE SCALE GENOMIC DNA]</scope>
    <source>
        <strain evidence="1 2">MAH-34</strain>
    </source>
</reference>
<dbReference type="Proteomes" id="UP000467637">
    <property type="component" value="Unassembled WGS sequence"/>
</dbReference>
<name>A0ABW9U370_9BACL</name>
<dbReference type="InterPro" id="IPR008983">
    <property type="entry name" value="Tumour_necrosis_fac-like_dom"/>
</dbReference>
<gene>
    <name evidence="1" type="ORF">GON05_04400</name>
</gene>
<accession>A0ABW9U370</accession>
<proteinExistence type="predicted"/>
<evidence type="ECO:0008006" key="3">
    <source>
        <dbReference type="Google" id="ProtNLM"/>
    </source>
</evidence>
<dbReference type="RefSeq" id="WP_157317973.1">
    <property type="nucleotide sequence ID" value="NZ_WSEM01000004.1"/>
</dbReference>
<dbReference type="Gene3D" id="2.60.120.40">
    <property type="match status" value="1"/>
</dbReference>
<sequence>MPSTTTNLGFYKKNPSTDGNDTFDINTMLNDNWDKVDAQLGAQFADAAPTPVNLVNGLQVVDVPQTAPLENLRITGRTLVNLLGRDGNIGELGTWIGASGSSVTLDTTEYKYGSASAKATVVGANAQIRNNKGGGGYPIDNTKYYILVAEVIGNVPALAMSFENAVGGIGASTGTSVVPNSIFQTIYVTANPAQLSGVTAFYPAVVTPITPTNGQTFSADGFRMYQITQAEYTAIGSMTAAQIAMKYPYVDDAKHVSSPYVIKYGENLLPPFNEWTVNSTTIVVSPYVYSQPATIPSGAWLNVNIPVIPNKDYFLSFTTTGLTVAVFDSTASTAISAYSTNERTFNTGNNSSICVFVNGYGSGTVSNLMLNLGSTAKPFKPRNDDMLAFPNVQLASSVDGKVYDTLFKREGKYFVEKRFKDVVLDGSLPWIYGGGGTGWKYVSFGALSNSIPSSQRLVKYDGKIIGETAPLTAGDQSDLQSNGFFYISISSTDSGWGDSYTPTPQEIQAYFYGWKMSGNITDGTTPYTSGTKYWYVRNPNGTLGGWTPNLPTVRNSILPFYKLTYQLVTPTFEEIQIDGSISLHEGLNQIEVGQGIELREKMPLNSIDGIYFTVNDTRDTATYLKSPISKIINIFKNGKIESQSNRNLIAVDSTWTLNYSDVVTRGIVKPVLHKSAFDPTATYEVSYIVLDQYLLSTPVQAVTGQVASNLKTVVDVLCTNQADIEARVSANEIVARRTYDIQWQFGGVINPWGDNTYASRSRLAAINTVTQNISAGVATKVLYQNENLDNLSEYDTGLSRFTVKNSGTYLISGTLNFSPGMGAGVGCTIFVYANGAAYKTLRADNGSSNSAPMLNFVTQVNFATGSYVEVYVVTSSATVVATNTTLDITQIA</sequence>
<evidence type="ECO:0000313" key="2">
    <source>
        <dbReference type="Proteomes" id="UP000467637"/>
    </source>
</evidence>
<dbReference type="SUPFAM" id="SSF49842">
    <property type="entry name" value="TNF-like"/>
    <property type="match status" value="1"/>
</dbReference>
<organism evidence="1 2">
    <name type="scientific">Paenibacillus anseongense</name>
    <dbReference type="NCBI Taxonomy" id="2682845"/>
    <lineage>
        <taxon>Bacteria</taxon>
        <taxon>Bacillati</taxon>
        <taxon>Bacillota</taxon>
        <taxon>Bacilli</taxon>
        <taxon>Bacillales</taxon>
        <taxon>Paenibacillaceae</taxon>
        <taxon>Paenibacillus</taxon>
    </lineage>
</organism>
<dbReference type="EMBL" id="WSEM01000004">
    <property type="protein sequence ID" value="MVQ33886.1"/>
    <property type="molecule type" value="Genomic_DNA"/>
</dbReference>
<keyword evidence="2" id="KW-1185">Reference proteome</keyword>